<accession>A0A395NLG8</accession>
<feature type="region of interest" description="Disordered" evidence="1">
    <location>
        <begin position="54"/>
        <end position="95"/>
    </location>
</feature>
<dbReference type="OrthoDB" id="4900356at2759"/>
<reference evidence="2 3" key="1">
    <citation type="journal article" date="2018" name="PLoS Pathog.">
        <title>Evolution of structural diversity of trichothecenes, a family of toxins produced by plant pathogenic and entomopathogenic fungi.</title>
        <authorList>
            <person name="Proctor R.H."/>
            <person name="McCormick S.P."/>
            <person name="Kim H.S."/>
            <person name="Cardoza R.E."/>
            <person name="Stanley A.M."/>
            <person name="Lindo L."/>
            <person name="Kelly A."/>
            <person name="Brown D.W."/>
            <person name="Lee T."/>
            <person name="Vaughan M.M."/>
            <person name="Alexander N.J."/>
            <person name="Busman M."/>
            <person name="Gutierrez S."/>
        </authorList>
    </citation>
    <scope>NUCLEOTIDE SEQUENCE [LARGE SCALE GENOMIC DNA]</scope>
    <source>
        <strain evidence="2 3">IBT 40837</strain>
    </source>
</reference>
<keyword evidence="3" id="KW-1185">Reference proteome</keyword>
<dbReference type="EMBL" id="PXOA01000321">
    <property type="protein sequence ID" value="RFU76888.1"/>
    <property type="molecule type" value="Genomic_DNA"/>
</dbReference>
<dbReference type="Proteomes" id="UP000266272">
    <property type="component" value="Unassembled WGS sequence"/>
</dbReference>
<evidence type="ECO:0000313" key="3">
    <source>
        <dbReference type="Proteomes" id="UP000266272"/>
    </source>
</evidence>
<feature type="compositionally biased region" description="Polar residues" evidence="1">
    <location>
        <begin position="19"/>
        <end position="31"/>
    </location>
</feature>
<feature type="compositionally biased region" description="Low complexity" evidence="1">
    <location>
        <begin position="75"/>
        <end position="90"/>
    </location>
</feature>
<feature type="compositionally biased region" description="Polar residues" evidence="1">
    <location>
        <begin position="1"/>
        <end position="11"/>
    </location>
</feature>
<gene>
    <name evidence="2" type="ORF">TARUN_5338</name>
</gene>
<sequence>MPPSYPQTFDLSQAPAAGSRNSQVSMPQGNGRTIRAPSISVTAAVHNPHLSTITGGQHDCDSGWELVPTGNGPDTETGGSQTTTTDTNTTAPPVVDGNGASNAGSGLQSGLSEPNVHALGAVGSSLAAQGPGTNYSSTMSGLCAKVKGMNASNMGTSRCSDENTYGTANTPRAEHEISHMATWAEETLNELHHE</sequence>
<evidence type="ECO:0000313" key="2">
    <source>
        <dbReference type="EMBL" id="RFU76888.1"/>
    </source>
</evidence>
<feature type="region of interest" description="Disordered" evidence="1">
    <location>
        <begin position="1"/>
        <end position="34"/>
    </location>
</feature>
<name>A0A395NLG8_TRIAR</name>
<protein>
    <submittedName>
        <fullName evidence="2">Uncharacterized protein</fullName>
    </submittedName>
</protein>
<organism evidence="2 3">
    <name type="scientific">Trichoderma arundinaceum</name>
    <dbReference type="NCBI Taxonomy" id="490622"/>
    <lineage>
        <taxon>Eukaryota</taxon>
        <taxon>Fungi</taxon>
        <taxon>Dikarya</taxon>
        <taxon>Ascomycota</taxon>
        <taxon>Pezizomycotina</taxon>
        <taxon>Sordariomycetes</taxon>
        <taxon>Hypocreomycetidae</taxon>
        <taxon>Hypocreales</taxon>
        <taxon>Hypocreaceae</taxon>
        <taxon>Trichoderma</taxon>
    </lineage>
</organism>
<comment type="caution">
    <text evidence="2">The sequence shown here is derived from an EMBL/GenBank/DDBJ whole genome shotgun (WGS) entry which is preliminary data.</text>
</comment>
<evidence type="ECO:0000256" key="1">
    <source>
        <dbReference type="SAM" id="MobiDB-lite"/>
    </source>
</evidence>
<dbReference type="AlphaFoldDB" id="A0A395NLG8"/>
<proteinExistence type="predicted"/>